<dbReference type="SUPFAM" id="SSF81301">
    <property type="entry name" value="Nucleotidyltransferase"/>
    <property type="match status" value="1"/>
</dbReference>
<dbReference type="CDD" id="cd05398">
    <property type="entry name" value="NT_ClassII-CCAase"/>
    <property type="match status" value="1"/>
</dbReference>
<comment type="cofactor">
    <cofactor evidence="1">
        <name>Mg(2+)</name>
        <dbReference type="ChEBI" id="CHEBI:18420"/>
    </cofactor>
</comment>
<organism evidence="13 14">
    <name type="scientific">Candidatus Egerieicola pullicola</name>
    <dbReference type="NCBI Taxonomy" id="2840775"/>
    <lineage>
        <taxon>Bacteria</taxon>
        <taxon>Bacillati</taxon>
        <taxon>Bacillota</taxon>
        <taxon>Clostridia</taxon>
        <taxon>Eubacteriales</taxon>
        <taxon>Oscillospiraceae</taxon>
        <taxon>Oscillospiraceae incertae sedis</taxon>
        <taxon>Candidatus Egerieicola</taxon>
    </lineage>
</organism>
<keyword evidence="5" id="KW-0479">Metal-binding</keyword>
<evidence type="ECO:0000256" key="5">
    <source>
        <dbReference type="ARBA" id="ARBA00022723"/>
    </source>
</evidence>
<feature type="domain" description="CCA-adding enzyme C-terminal" evidence="12">
    <location>
        <begin position="335"/>
        <end position="435"/>
    </location>
</feature>
<dbReference type="Gene3D" id="1.10.3090.10">
    <property type="entry name" value="cca-adding enzyme, domain 2"/>
    <property type="match status" value="1"/>
</dbReference>
<dbReference type="AlphaFoldDB" id="A0A9D1DDH3"/>
<evidence type="ECO:0000313" key="13">
    <source>
        <dbReference type="EMBL" id="HIR41369.1"/>
    </source>
</evidence>
<feature type="domain" description="Poly A polymerase head" evidence="10">
    <location>
        <begin position="21"/>
        <end position="143"/>
    </location>
</feature>
<dbReference type="GO" id="GO:0008033">
    <property type="term" value="P:tRNA processing"/>
    <property type="evidence" value="ECO:0007669"/>
    <property type="project" value="UniProtKB-KW"/>
</dbReference>
<evidence type="ECO:0000259" key="10">
    <source>
        <dbReference type="Pfam" id="PF01743"/>
    </source>
</evidence>
<dbReference type="Pfam" id="PF01743">
    <property type="entry name" value="PolyA_pol"/>
    <property type="match status" value="1"/>
</dbReference>
<dbReference type="Proteomes" id="UP000886749">
    <property type="component" value="Unassembled WGS sequence"/>
</dbReference>
<dbReference type="GO" id="GO:0000049">
    <property type="term" value="F:tRNA binding"/>
    <property type="evidence" value="ECO:0007669"/>
    <property type="project" value="TreeGrafter"/>
</dbReference>
<comment type="caution">
    <text evidence="13">The sequence shown here is derived from an EMBL/GenBank/DDBJ whole genome shotgun (WGS) entry which is preliminary data.</text>
</comment>
<evidence type="ECO:0000313" key="14">
    <source>
        <dbReference type="Proteomes" id="UP000886749"/>
    </source>
</evidence>
<dbReference type="GO" id="GO:0046872">
    <property type="term" value="F:metal ion binding"/>
    <property type="evidence" value="ECO:0007669"/>
    <property type="project" value="UniProtKB-KW"/>
</dbReference>
<accession>A0A9D1DDH3</accession>
<dbReference type="PANTHER" id="PTHR46173:SF1">
    <property type="entry name" value="CCA TRNA NUCLEOTIDYLTRANSFERASE 1, MITOCHONDRIAL"/>
    <property type="match status" value="1"/>
</dbReference>
<evidence type="ECO:0000259" key="12">
    <source>
        <dbReference type="Pfam" id="PF13735"/>
    </source>
</evidence>
<protein>
    <submittedName>
        <fullName evidence="13">HD domain-containing protein</fullName>
    </submittedName>
</protein>
<dbReference type="Pfam" id="PF13735">
    <property type="entry name" value="tRNA_NucTran2_2"/>
    <property type="match status" value="1"/>
</dbReference>
<evidence type="ECO:0000256" key="1">
    <source>
        <dbReference type="ARBA" id="ARBA00001946"/>
    </source>
</evidence>
<feature type="domain" description="tRNA nucleotidyltransferase/poly(A) polymerase RNA and SrmB- binding" evidence="11">
    <location>
        <begin position="170"/>
        <end position="227"/>
    </location>
</feature>
<dbReference type="SUPFAM" id="SSF81891">
    <property type="entry name" value="Poly A polymerase C-terminal region-like"/>
    <property type="match status" value="1"/>
</dbReference>
<dbReference type="GO" id="GO:0016779">
    <property type="term" value="F:nucleotidyltransferase activity"/>
    <property type="evidence" value="ECO:0007669"/>
    <property type="project" value="UniProtKB-KW"/>
</dbReference>
<dbReference type="Gene3D" id="3.30.460.10">
    <property type="entry name" value="Beta Polymerase, domain 2"/>
    <property type="match status" value="1"/>
</dbReference>
<dbReference type="GO" id="GO:0000166">
    <property type="term" value="F:nucleotide binding"/>
    <property type="evidence" value="ECO:0007669"/>
    <property type="project" value="UniProtKB-KW"/>
</dbReference>
<keyword evidence="7" id="KW-0460">Magnesium</keyword>
<dbReference type="EMBL" id="DVGY01000135">
    <property type="protein sequence ID" value="HIR41369.1"/>
    <property type="molecule type" value="Genomic_DNA"/>
</dbReference>
<dbReference type="InterPro" id="IPR043519">
    <property type="entry name" value="NT_sf"/>
</dbReference>
<dbReference type="PANTHER" id="PTHR46173">
    <property type="entry name" value="CCA TRNA NUCLEOTIDYLTRANSFERASE 1, MITOCHONDRIAL"/>
    <property type="match status" value="1"/>
</dbReference>
<keyword evidence="8 9" id="KW-0694">RNA-binding</keyword>
<evidence type="ECO:0000256" key="8">
    <source>
        <dbReference type="ARBA" id="ARBA00022884"/>
    </source>
</evidence>
<evidence type="ECO:0000256" key="3">
    <source>
        <dbReference type="ARBA" id="ARBA00022694"/>
    </source>
</evidence>
<dbReference type="Pfam" id="PF12627">
    <property type="entry name" value="PolyA_pol_RNAbd"/>
    <property type="match status" value="1"/>
</dbReference>
<keyword evidence="2 9" id="KW-0808">Transferase</keyword>
<dbReference type="InterPro" id="IPR050264">
    <property type="entry name" value="Bact_CCA-adding_enz_type3_sf"/>
</dbReference>
<evidence type="ECO:0000256" key="6">
    <source>
        <dbReference type="ARBA" id="ARBA00022741"/>
    </source>
</evidence>
<reference evidence="13" key="1">
    <citation type="submission" date="2020-10" db="EMBL/GenBank/DDBJ databases">
        <authorList>
            <person name="Gilroy R."/>
        </authorList>
    </citation>
    <scope>NUCLEOTIDE SEQUENCE</scope>
    <source>
        <strain evidence="13">CHK184-25365</strain>
    </source>
</reference>
<sequence>MTLPPYLSPLFQRFAHAGYRCYAVGGCVRDSIMGIVPQDYDLCTDAKPETTLSLFSDYRCIPTGLRHGTVTVLAQGHPVEITTFRTEGSYTDGRRPDWVSFTPSLEQDLSRRDFTVNAVAFSPEEGILDPFGGQTDLKQGLLRCVGNPAKRFSEDALRILRCLRFSSVLGFSIHPDTAKALNQTASRLNVVSGERVAAELKKLLCGKEVRRILLDWPQVLGVVLPELLPMVGCPQHTPYHKYDVWGHTAAAVEAIPPKPELRLAMLFHDAGKPACAFTDEAGIDHFYGHGKVSAQLAQTALTRLKWDKATLETVVDLCLLHDRVLVPTLPAVKRLLRKIGPERLDQLLYVKEADTLAQSDLALPRMEQHQQIRRLAQQILQEQSCFSRKDLAVTGKDLLAEGIPAGPAVGKALEVLLNAVIDGKISNQREVLLQYLREESPWT</sequence>
<dbReference type="InterPro" id="IPR032828">
    <property type="entry name" value="PolyA_RNA-bd"/>
</dbReference>
<dbReference type="CDD" id="cd00077">
    <property type="entry name" value="HDc"/>
    <property type="match status" value="1"/>
</dbReference>
<evidence type="ECO:0000259" key="11">
    <source>
        <dbReference type="Pfam" id="PF12627"/>
    </source>
</evidence>
<dbReference type="InterPro" id="IPR002646">
    <property type="entry name" value="PolA_pol_head_dom"/>
</dbReference>
<evidence type="ECO:0000256" key="2">
    <source>
        <dbReference type="ARBA" id="ARBA00022679"/>
    </source>
</evidence>
<gene>
    <name evidence="13" type="ORF">IAB36_06045</name>
</gene>
<evidence type="ECO:0000256" key="9">
    <source>
        <dbReference type="RuleBase" id="RU003953"/>
    </source>
</evidence>
<evidence type="ECO:0000256" key="4">
    <source>
        <dbReference type="ARBA" id="ARBA00022695"/>
    </source>
</evidence>
<keyword evidence="3" id="KW-0819">tRNA processing</keyword>
<name>A0A9D1DDH3_9FIRM</name>
<evidence type="ECO:0000256" key="7">
    <source>
        <dbReference type="ARBA" id="ARBA00022842"/>
    </source>
</evidence>
<dbReference type="Gene3D" id="1.10.246.80">
    <property type="match status" value="1"/>
</dbReference>
<keyword evidence="6" id="KW-0547">Nucleotide-binding</keyword>
<dbReference type="InterPro" id="IPR032810">
    <property type="entry name" value="CCA-adding_enz_C"/>
</dbReference>
<comment type="similarity">
    <text evidence="9">Belongs to the tRNA nucleotidyltransferase/poly(A) polymerase family.</text>
</comment>
<proteinExistence type="inferred from homology"/>
<dbReference type="InterPro" id="IPR003607">
    <property type="entry name" value="HD/PDEase_dom"/>
</dbReference>
<reference evidence="13" key="2">
    <citation type="journal article" date="2021" name="PeerJ">
        <title>Extensive microbial diversity within the chicken gut microbiome revealed by metagenomics and culture.</title>
        <authorList>
            <person name="Gilroy R."/>
            <person name="Ravi A."/>
            <person name="Getino M."/>
            <person name="Pursley I."/>
            <person name="Horton D.L."/>
            <person name="Alikhan N.F."/>
            <person name="Baker D."/>
            <person name="Gharbi K."/>
            <person name="Hall N."/>
            <person name="Watson M."/>
            <person name="Adriaenssens E.M."/>
            <person name="Foster-Nyarko E."/>
            <person name="Jarju S."/>
            <person name="Secka A."/>
            <person name="Antonio M."/>
            <person name="Oren A."/>
            <person name="Chaudhuri R.R."/>
            <person name="La Ragione R."/>
            <person name="Hildebrand F."/>
            <person name="Pallen M.J."/>
        </authorList>
    </citation>
    <scope>NUCLEOTIDE SEQUENCE</scope>
    <source>
        <strain evidence="13">CHK184-25365</strain>
    </source>
</reference>
<keyword evidence="4" id="KW-0548">Nucleotidyltransferase</keyword>